<name>A0A444Z397_ARAHY</name>
<dbReference type="Proteomes" id="UP000289738">
    <property type="component" value="Chromosome B05"/>
</dbReference>
<dbReference type="AlphaFoldDB" id="A0A444Z397"/>
<reference evidence="1 2" key="1">
    <citation type="submission" date="2019-01" db="EMBL/GenBank/DDBJ databases">
        <title>Sequencing of cultivated peanut Arachis hypogaea provides insights into genome evolution and oil improvement.</title>
        <authorList>
            <person name="Chen X."/>
        </authorList>
    </citation>
    <scope>NUCLEOTIDE SEQUENCE [LARGE SCALE GENOMIC DNA]</scope>
    <source>
        <strain evidence="2">cv. Fuhuasheng</strain>
        <tissue evidence="1">Leaves</tissue>
    </source>
</reference>
<sequence>MEIQLQFDDDTFYAEIRKQILLLTSEDNEDLAETRLFGSVGVAKGGSTRSVYYKSDSQRPSNFCSWETGSTAGSPPEWVVNLWKSRKGTGVFIPQAVAYSKNPRQGTMNSRRRVYGSVMNKDRRI</sequence>
<evidence type="ECO:0000313" key="1">
    <source>
        <dbReference type="EMBL" id="RYR08652.1"/>
    </source>
</evidence>
<dbReference type="PANTHER" id="PTHR34956">
    <property type="entry name" value="OS05G0397300 PROTEIN"/>
    <property type="match status" value="1"/>
</dbReference>
<comment type="caution">
    <text evidence="1">The sequence shown here is derived from an EMBL/GenBank/DDBJ whole genome shotgun (WGS) entry which is preliminary data.</text>
</comment>
<proteinExistence type="predicted"/>
<keyword evidence="2" id="KW-1185">Reference proteome</keyword>
<gene>
    <name evidence="1" type="ORF">Ahy_B05g076453</name>
</gene>
<protein>
    <submittedName>
        <fullName evidence="1">Uncharacterized protein</fullName>
    </submittedName>
</protein>
<organism evidence="1 2">
    <name type="scientific">Arachis hypogaea</name>
    <name type="common">Peanut</name>
    <dbReference type="NCBI Taxonomy" id="3818"/>
    <lineage>
        <taxon>Eukaryota</taxon>
        <taxon>Viridiplantae</taxon>
        <taxon>Streptophyta</taxon>
        <taxon>Embryophyta</taxon>
        <taxon>Tracheophyta</taxon>
        <taxon>Spermatophyta</taxon>
        <taxon>Magnoliopsida</taxon>
        <taxon>eudicotyledons</taxon>
        <taxon>Gunneridae</taxon>
        <taxon>Pentapetalae</taxon>
        <taxon>rosids</taxon>
        <taxon>fabids</taxon>
        <taxon>Fabales</taxon>
        <taxon>Fabaceae</taxon>
        <taxon>Papilionoideae</taxon>
        <taxon>50 kb inversion clade</taxon>
        <taxon>dalbergioids sensu lato</taxon>
        <taxon>Dalbergieae</taxon>
        <taxon>Pterocarpus clade</taxon>
        <taxon>Arachis</taxon>
    </lineage>
</organism>
<accession>A0A444Z397</accession>
<dbReference type="PANTHER" id="PTHR34956:SF1">
    <property type="entry name" value="DUF4005 DOMAIN-CONTAINING PROTEIN"/>
    <property type="match status" value="1"/>
</dbReference>
<dbReference type="OrthoDB" id="1649181at2759"/>
<evidence type="ECO:0000313" key="2">
    <source>
        <dbReference type="Proteomes" id="UP000289738"/>
    </source>
</evidence>
<dbReference type="EMBL" id="SDMP01000015">
    <property type="protein sequence ID" value="RYR08652.1"/>
    <property type="molecule type" value="Genomic_DNA"/>
</dbReference>